<feature type="transmembrane region" description="Helical" evidence="7">
    <location>
        <begin position="245"/>
        <end position="264"/>
    </location>
</feature>
<keyword evidence="5 7" id="KW-0472">Membrane</keyword>
<organism evidence="9 10">
    <name type="scientific">Rhodanobacter denitrificans</name>
    <dbReference type="NCBI Taxonomy" id="666685"/>
    <lineage>
        <taxon>Bacteria</taxon>
        <taxon>Pseudomonadati</taxon>
        <taxon>Pseudomonadota</taxon>
        <taxon>Gammaproteobacteria</taxon>
        <taxon>Lysobacterales</taxon>
        <taxon>Rhodanobacteraceae</taxon>
        <taxon>Rhodanobacter</taxon>
    </lineage>
</organism>
<evidence type="ECO:0000256" key="4">
    <source>
        <dbReference type="ARBA" id="ARBA00022989"/>
    </source>
</evidence>
<evidence type="ECO:0000313" key="10">
    <source>
        <dbReference type="Proteomes" id="UP000011859"/>
    </source>
</evidence>
<evidence type="ECO:0000259" key="8">
    <source>
        <dbReference type="Pfam" id="PF02706"/>
    </source>
</evidence>
<name>M4NB76_9GAMM</name>
<dbReference type="GO" id="GO:0004713">
    <property type="term" value="F:protein tyrosine kinase activity"/>
    <property type="evidence" value="ECO:0007669"/>
    <property type="project" value="TreeGrafter"/>
</dbReference>
<feature type="transmembrane region" description="Helical" evidence="7">
    <location>
        <begin position="20"/>
        <end position="40"/>
    </location>
</feature>
<accession>M4NB76</accession>
<keyword evidence="6" id="KW-0175">Coiled coil</keyword>
<feature type="transmembrane region" description="Helical" evidence="7">
    <location>
        <begin position="214"/>
        <end position="233"/>
    </location>
</feature>
<feature type="domain" description="Polysaccharide chain length determinant N-terminal" evidence="8">
    <location>
        <begin position="4"/>
        <end position="65"/>
    </location>
</feature>
<dbReference type="RefSeq" id="WP_015446864.1">
    <property type="nucleotide sequence ID" value="NC_020541.1"/>
</dbReference>
<dbReference type="eggNOG" id="COG3206">
    <property type="taxonomic scope" value="Bacteria"/>
</dbReference>
<dbReference type="PANTHER" id="PTHR32309:SF13">
    <property type="entry name" value="FERRIC ENTEROBACTIN TRANSPORT PROTEIN FEPE"/>
    <property type="match status" value="1"/>
</dbReference>
<dbReference type="KEGG" id="rhd:R2APBS1_0666"/>
<dbReference type="GO" id="GO:0005886">
    <property type="term" value="C:plasma membrane"/>
    <property type="evidence" value="ECO:0007669"/>
    <property type="project" value="UniProtKB-SubCell"/>
</dbReference>
<dbReference type="Pfam" id="PF02706">
    <property type="entry name" value="Wzz"/>
    <property type="match status" value="1"/>
</dbReference>
<reference evidence="9 10" key="1">
    <citation type="submission" date="2012-04" db="EMBL/GenBank/DDBJ databases">
        <title>Complete genome of Rhodanobacter sp. 2APBS1.</title>
        <authorList>
            <consortium name="US DOE Joint Genome Institute"/>
            <person name="Huntemann M."/>
            <person name="Wei C.-L."/>
            <person name="Han J."/>
            <person name="Detter J.C."/>
            <person name="Han C."/>
            <person name="Tapia R."/>
            <person name="Munk A.C.C."/>
            <person name="Chen A."/>
            <person name="Krypides N."/>
            <person name="Mavromatis K."/>
            <person name="Markowitz V."/>
            <person name="Szeto E."/>
            <person name="Ivanova N."/>
            <person name="Mikhailova N."/>
            <person name="Ovchinnikova G."/>
            <person name="Pagani I."/>
            <person name="Pati A."/>
            <person name="Goodwin L."/>
            <person name="Peters L."/>
            <person name="Pitluck S."/>
            <person name="Woyke T."/>
            <person name="Prakash O."/>
            <person name="Elkins J."/>
            <person name="Brown S."/>
            <person name="Palumbo A."/>
            <person name="Hemme C."/>
            <person name="Zhou J."/>
            <person name="Watson D."/>
            <person name="Jardine P."/>
            <person name="Kostka J."/>
            <person name="Green S."/>
        </authorList>
    </citation>
    <scope>NUCLEOTIDE SEQUENCE [LARGE SCALE GENOMIC DNA]</scope>
    <source>
        <strain evidence="9 10">2APBS1</strain>
    </source>
</reference>
<evidence type="ECO:0000313" key="9">
    <source>
        <dbReference type="EMBL" id="AGG87834.1"/>
    </source>
</evidence>
<evidence type="ECO:0000256" key="2">
    <source>
        <dbReference type="ARBA" id="ARBA00022475"/>
    </source>
</evidence>
<dbReference type="PANTHER" id="PTHR32309">
    <property type="entry name" value="TYROSINE-PROTEIN KINASE"/>
    <property type="match status" value="1"/>
</dbReference>
<keyword evidence="3 7" id="KW-0812">Transmembrane</keyword>
<keyword evidence="4 7" id="KW-1133">Transmembrane helix</keyword>
<keyword evidence="2" id="KW-1003">Cell membrane</keyword>
<evidence type="ECO:0000256" key="5">
    <source>
        <dbReference type="ARBA" id="ARBA00023136"/>
    </source>
</evidence>
<keyword evidence="10" id="KW-1185">Reference proteome</keyword>
<gene>
    <name evidence="9" type="ORF">R2APBS1_0666</name>
</gene>
<evidence type="ECO:0000256" key="1">
    <source>
        <dbReference type="ARBA" id="ARBA00004651"/>
    </source>
</evidence>
<evidence type="ECO:0000256" key="3">
    <source>
        <dbReference type="ARBA" id="ARBA00022692"/>
    </source>
</evidence>
<dbReference type="AlphaFoldDB" id="M4NB76"/>
<dbReference type="Proteomes" id="UP000011859">
    <property type="component" value="Chromosome"/>
</dbReference>
<dbReference type="HOGENOM" id="CLU_983351_0_0_6"/>
<dbReference type="STRING" id="666685.R2APBS1_0666"/>
<feature type="coiled-coil region" evidence="6">
    <location>
        <begin position="152"/>
        <end position="217"/>
    </location>
</feature>
<evidence type="ECO:0000256" key="7">
    <source>
        <dbReference type="SAM" id="Phobius"/>
    </source>
</evidence>
<dbReference type="InterPro" id="IPR003856">
    <property type="entry name" value="LPS_length_determ_N"/>
</dbReference>
<dbReference type="InterPro" id="IPR050445">
    <property type="entry name" value="Bact_polysacc_biosynth/exp"/>
</dbReference>
<proteinExistence type="predicted"/>
<protein>
    <submittedName>
        <fullName evidence="9">Uncharacterized protein involved in exopolysaccharide biosynthesis</fullName>
    </submittedName>
</protein>
<evidence type="ECO:0000256" key="6">
    <source>
        <dbReference type="SAM" id="Coils"/>
    </source>
</evidence>
<comment type="subcellular location">
    <subcellularLocation>
        <location evidence="1">Cell membrane</location>
        <topology evidence="1">Multi-pass membrane protein</topology>
    </subcellularLocation>
</comment>
<dbReference type="EMBL" id="CP003470">
    <property type="protein sequence ID" value="AGG87834.1"/>
    <property type="molecule type" value="Genomic_DNA"/>
</dbReference>
<dbReference type="OrthoDB" id="6006748at2"/>
<sequence length="272" mass="30245" precursor="true">MEQDEIYLIDLWRIFTRGWIWFAGVLILTLAGTYAFAHLVKRQWQATAWIQIAQVGQVPPGQDPKVEPLLRVIERLELVPFENEILEGAGHARDSSVARLYRKSLKLEPMPYAGPLVRLTVRAYSREQAAELATATVARLAAVHRRQEEAPLQAARARLARIEADLQVAEGDLARYQRAAAPGSRDAQGALLASLLLANKNEEIRGLRQARMDLMERLGPSYTYATSMMWPVYVPDKQAFPNPELTWGIGLLLGLLLGACAAVARAGRRQGA</sequence>